<feature type="domain" description="AMP-dependent synthetase/ligase" evidence="5">
    <location>
        <begin position="48"/>
        <end position="408"/>
    </location>
</feature>
<dbReference type="GeneID" id="124293062"/>
<evidence type="ECO:0000259" key="5">
    <source>
        <dbReference type="Pfam" id="PF00501"/>
    </source>
</evidence>
<proteinExistence type="inferred from homology"/>
<evidence type="ECO:0000313" key="8">
    <source>
        <dbReference type="RefSeq" id="XP_046588048.1"/>
    </source>
</evidence>
<dbReference type="PANTHER" id="PTHR24096:SF149">
    <property type="entry name" value="AMP-BINDING DOMAIN-CONTAINING PROTEIN-RELATED"/>
    <property type="match status" value="1"/>
</dbReference>
<evidence type="ECO:0000256" key="4">
    <source>
        <dbReference type="ARBA" id="ARBA00023140"/>
    </source>
</evidence>
<sequence length="560" mass="62009">MTRDKFFENTKIRNGAGFRIENNILKGDEVHFNVNYNNVGRFVLDKLESNPDAPSQIDTATGKVYACKEVRERSVRCALWMRSQGLLPRDVVAICSEHHLDAALPYFASLYLGATFSLSSTSLEIADFHHRFTILGPKMIFVSENAVAAVTAAVKAAKIDPKIIVFGQSSGFLDFESAIAEPSADQVRNFECTPIESSRETASIMFSAGTTGLSKAAEISHASLLMQACATSEQFGMAGKICLHFGIFDWITAIHFTFMSLCLGIPRLIVKAFEEQSACALMEKYKVNWVFMSPSMINKLVKSNALETHDLSSLNRFMYAGAPLSATSYEALVKHLPKAQITGAYGMTELGGYLAIQPTNSRPDQGFCGKILENAQVKVIDPDSGRILGTGEKGELLLRTAFMINSYYKNPEATAKIIDKEGWIHSGDLGYYDENGNIFVFDRMKELIKYHDHHIYPSEIESLLLTHPRVKEVAVVGQPRPGADDRLMAFVVTTVNSYNISNEVIKAELVDLVAAELSDYKQLRGGVSFLEHMPKSPAGKIRREKLRQLARYILRAEAAA</sequence>
<protein>
    <submittedName>
        <fullName evidence="8">Luciferin 4-monooxygenase-like isoform X1</fullName>
    </submittedName>
</protein>
<dbReference type="Pfam" id="PF13193">
    <property type="entry name" value="AMP-binding_C"/>
    <property type="match status" value="1"/>
</dbReference>
<dbReference type="InterPro" id="IPR020845">
    <property type="entry name" value="AMP-binding_CS"/>
</dbReference>
<gene>
    <name evidence="8" type="primary">LOC124293062</name>
</gene>
<dbReference type="RefSeq" id="XP_046588048.1">
    <property type="nucleotide sequence ID" value="XM_046732092.1"/>
</dbReference>
<dbReference type="Proteomes" id="UP000829291">
    <property type="component" value="Chromosome 2"/>
</dbReference>
<dbReference type="PROSITE" id="PS00455">
    <property type="entry name" value="AMP_BINDING"/>
    <property type="match status" value="1"/>
</dbReference>
<evidence type="ECO:0000313" key="7">
    <source>
        <dbReference type="Proteomes" id="UP000829291"/>
    </source>
</evidence>
<dbReference type="InterPro" id="IPR025110">
    <property type="entry name" value="AMP-bd_C"/>
</dbReference>
<evidence type="ECO:0000256" key="3">
    <source>
        <dbReference type="ARBA" id="ARBA00022598"/>
    </source>
</evidence>
<comment type="similarity">
    <text evidence="2">Belongs to the ATP-dependent AMP-binding enzyme family.</text>
</comment>
<dbReference type="InterPro" id="IPR042099">
    <property type="entry name" value="ANL_N_sf"/>
</dbReference>
<evidence type="ECO:0000256" key="2">
    <source>
        <dbReference type="ARBA" id="ARBA00006432"/>
    </source>
</evidence>
<feature type="domain" description="AMP-binding enzyme C-terminal" evidence="6">
    <location>
        <begin position="459"/>
        <end position="540"/>
    </location>
</feature>
<dbReference type="Gene3D" id="3.40.50.12780">
    <property type="entry name" value="N-terminal domain of ligase-like"/>
    <property type="match status" value="1"/>
</dbReference>
<organism evidence="7 8">
    <name type="scientific">Neodiprion lecontei</name>
    <name type="common">Redheaded pine sawfly</name>
    <dbReference type="NCBI Taxonomy" id="441921"/>
    <lineage>
        <taxon>Eukaryota</taxon>
        <taxon>Metazoa</taxon>
        <taxon>Ecdysozoa</taxon>
        <taxon>Arthropoda</taxon>
        <taxon>Hexapoda</taxon>
        <taxon>Insecta</taxon>
        <taxon>Pterygota</taxon>
        <taxon>Neoptera</taxon>
        <taxon>Endopterygota</taxon>
        <taxon>Hymenoptera</taxon>
        <taxon>Tenthredinoidea</taxon>
        <taxon>Diprionidae</taxon>
        <taxon>Diprioninae</taxon>
        <taxon>Neodiprion</taxon>
    </lineage>
</organism>
<dbReference type="SUPFAM" id="SSF56801">
    <property type="entry name" value="Acetyl-CoA synthetase-like"/>
    <property type="match status" value="1"/>
</dbReference>
<comment type="subcellular location">
    <subcellularLocation>
        <location evidence="1">Peroxisome</location>
    </subcellularLocation>
</comment>
<evidence type="ECO:0000256" key="1">
    <source>
        <dbReference type="ARBA" id="ARBA00004275"/>
    </source>
</evidence>
<accession>A0ABM3FJ39</accession>
<dbReference type="Pfam" id="PF00501">
    <property type="entry name" value="AMP-binding"/>
    <property type="match status" value="1"/>
</dbReference>
<dbReference type="InterPro" id="IPR000873">
    <property type="entry name" value="AMP-dep_synth/lig_dom"/>
</dbReference>
<reference evidence="8" key="1">
    <citation type="submission" date="2025-08" db="UniProtKB">
        <authorList>
            <consortium name="RefSeq"/>
        </authorList>
    </citation>
    <scope>IDENTIFICATION</scope>
    <source>
        <tissue evidence="8">Thorax and Abdomen</tissue>
    </source>
</reference>
<evidence type="ECO:0000259" key="6">
    <source>
        <dbReference type="Pfam" id="PF13193"/>
    </source>
</evidence>
<name>A0ABM3FJ39_NEOLC</name>
<keyword evidence="4" id="KW-0576">Peroxisome</keyword>
<dbReference type="PANTHER" id="PTHR24096">
    <property type="entry name" value="LONG-CHAIN-FATTY-ACID--COA LIGASE"/>
    <property type="match status" value="1"/>
</dbReference>
<keyword evidence="3" id="KW-0436">Ligase</keyword>
<keyword evidence="7" id="KW-1185">Reference proteome</keyword>
<dbReference type="InterPro" id="IPR045851">
    <property type="entry name" value="AMP-bd_C_sf"/>
</dbReference>
<dbReference type="Gene3D" id="3.30.300.30">
    <property type="match status" value="1"/>
</dbReference>